<evidence type="ECO:0000256" key="1">
    <source>
        <dbReference type="SAM" id="Phobius"/>
    </source>
</evidence>
<accession>A0ABQ9PFH5</accession>
<organism evidence="2 3">
    <name type="scientific">Colletotrichum limetticola</name>
    <dbReference type="NCBI Taxonomy" id="1209924"/>
    <lineage>
        <taxon>Eukaryota</taxon>
        <taxon>Fungi</taxon>
        <taxon>Dikarya</taxon>
        <taxon>Ascomycota</taxon>
        <taxon>Pezizomycotina</taxon>
        <taxon>Sordariomycetes</taxon>
        <taxon>Hypocreomycetidae</taxon>
        <taxon>Glomerellales</taxon>
        <taxon>Glomerellaceae</taxon>
        <taxon>Colletotrichum</taxon>
        <taxon>Colletotrichum acutatum species complex</taxon>
    </lineage>
</organism>
<keyword evidence="1" id="KW-0812">Transmembrane</keyword>
<dbReference type="Gene3D" id="1.10.167.10">
    <property type="entry name" value="Regulator of G-protein Signalling 4, domain 2"/>
    <property type="match status" value="1"/>
</dbReference>
<dbReference type="InterPro" id="IPR044926">
    <property type="entry name" value="RGS_subdomain_2"/>
</dbReference>
<evidence type="ECO:0008006" key="4">
    <source>
        <dbReference type="Google" id="ProtNLM"/>
    </source>
</evidence>
<feature type="transmembrane region" description="Helical" evidence="1">
    <location>
        <begin position="439"/>
        <end position="460"/>
    </location>
</feature>
<sequence length="466" mass="51796">MESPKGAALRSSWNWEGAGKDFPAAWKEFVGQNKVSHEAICRLSILVGAPPLPEPEMWSVEEGLNRSRPKALGGGYLTTAAYPVRLSLGKVLANETCSPLSLYDFYIYLKCIELSPENLEFYVWFRNYESAYAKIGSLNNFPVAEKESDASSSRDSAIDSAMDSIEHKLPSPTMPGLKCDPEAANEIMTNIVQLIAHEGACRPNSKVGLNGRGCIKSWANAYAKPICLNSVANVVPVHIAPNSAYQVEHNAVIKTFLLTGSEKELNIPPALRDQAVLDLQHSSDPAHLRPIAQHVYGFLQNCSHRNFVRLSVSNGTFETLCMATSMGIVLTVAGFLWVFLRALVPFMGSHSRYNAFAPWPMWFVGTSLVLSGLRGSCFFLLLFTRRQSLPWERYNDSTSLLSRKSGLMKFVSRMMIFDRKIRVKDVHLRRLQHKIVTQAMVGGAIFASLCSLLFIMLPLWSQKSLA</sequence>
<reference evidence="2" key="1">
    <citation type="submission" date="2023-04" db="EMBL/GenBank/DDBJ databases">
        <title>Colletotrichum limetticola genome sequence.</title>
        <authorList>
            <person name="Baroncelli R."/>
        </authorList>
    </citation>
    <scope>NUCLEOTIDE SEQUENCE</scope>
    <source>
        <strain evidence="2">KLA-Anderson</strain>
    </source>
</reference>
<dbReference type="PANTHER" id="PTHR39466:SF1">
    <property type="entry name" value="RGS DOMAIN-CONTAINING PROTEIN"/>
    <property type="match status" value="1"/>
</dbReference>
<keyword evidence="3" id="KW-1185">Reference proteome</keyword>
<feature type="transmembrane region" description="Helical" evidence="1">
    <location>
        <begin position="319"/>
        <end position="340"/>
    </location>
</feature>
<dbReference type="Proteomes" id="UP001169217">
    <property type="component" value="Unassembled WGS sequence"/>
</dbReference>
<evidence type="ECO:0000313" key="2">
    <source>
        <dbReference type="EMBL" id="KAK0369927.1"/>
    </source>
</evidence>
<proteinExistence type="predicted"/>
<dbReference type="SUPFAM" id="SSF48097">
    <property type="entry name" value="Regulator of G-protein signaling, RGS"/>
    <property type="match status" value="1"/>
</dbReference>
<gene>
    <name evidence="2" type="ORF">CLIM01_12718</name>
</gene>
<protein>
    <recommendedName>
        <fullName evidence="4">RGS domain-containing protein</fullName>
    </recommendedName>
</protein>
<name>A0ABQ9PFH5_9PEZI</name>
<dbReference type="InterPro" id="IPR036305">
    <property type="entry name" value="RGS_sf"/>
</dbReference>
<keyword evidence="1" id="KW-0472">Membrane</keyword>
<dbReference type="EMBL" id="JARUPT010000594">
    <property type="protein sequence ID" value="KAK0369927.1"/>
    <property type="molecule type" value="Genomic_DNA"/>
</dbReference>
<dbReference type="PANTHER" id="PTHR39466">
    <property type="entry name" value="RGS DOMAIN-CONTAINING PROTEIN"/>
    <property type="match status" value="1"/>
</dbReference>
<keyword evidence="1" id="KW-1133">Transmembrane helix</keyword>
<feature type="transmembrane region" description="Helical" evidence="1">
    <location>
        <begin position="360"/>
        <end position="383"/>
    </location>
</feature>
<evidence type="ECO:0000313" key="3">
    <source>
        <dbReference type="Proteomes" id="UP001169217"/>
    </source>
</evidence>
<comment type="caution">
    <text evidence="2">The sequence shown here is derived from an EMBL/GenBank/DDBJ whole genome shotgun (WGS) entry which is preliminary data.</text>
</comment>